<dbReference type="GO" id="GO:0051301">
    <property type="term" value="P:cell division"/>
    <property type="evidence" value="ECO:0007669"/>
    <property type="project" value="UniProtKB-KW"/>
</dbReference>
<evidence type="ECO:0000313" key="5">
    <source>
        <dbReference type="EMBL" id="KIG12653.1"/>
    </source>
</evidence>
<dbReference type="Gene3D" id="1.10.8.60">
    <property type="match status" value="1"/>
</dbReference>
<comment type="similarity">
    <text evidence="3">Belongs to the AAA ATPase family.</text>
</comment>
<gene>
    <name evidence="5" type="ORF">DB30_01141</name>
</gene>
<dbReference type="GO" id="GO:0006508">
    <property type="term" value="P:proteolysis"/>
    <property type="evidence" value="ECO:0007669"/>
    <property type="project" value="InterPro"/>
</dbReference>
<dbReference type="GO" id="GO:0005886">
    <property type="term" value="C:plasma membrane"/>
    <property type="evidence" value="ECO:0007669"/>
    <property type="project" value="TreeGrafter"/>
</dbReference>
<dbReference type="Pfam" id="PF01434">
    <property type="entry name" value="Peptidase_M41"/>
    <property type="match status" value="1"/>
</dbReference>
<keyword evidence="5" id="KW-0132">Cell division</keyword>
<dbReference type="SUPFAM" id="SSF140990">
    <property type="entry name" value="FtsH protease domain-like"/>
    <property type="match status" value="1"/>
</dbReference>
<dbReference type="GO" id="GO:0004222">
    <property type="term" value="F:metalloendopeptidase activity"/>
    <property type="evidence" value="ECO:0007669"/>
    <property type="project" value="InterPro"/>
</dbReference>
<dbReference type="InterPro" id="IPR000642">
    <property type="entry name" value="Peptidase_M41"/>
</dbReference>
<proteinExistence type="inferred from homology"/>
<dbReference type="PANTHER" id="PTHR23076:SF97">
    <property type="entry name" value="ATP-DEPENDENT ZINC METALLOPROTEASE YME1L1"/>
    <property type="match status" value="1"/>
</dbReference>
<keyword evidence="5" id="KW-0131">Cell cycle</keyword>
<dbReference type="RefSeq" id="WP_052557268.1">
    <property type="nucleotide sequence ID" value="NZ_JMCC02000122.1"/>
</dbReference>
<dbReference type="PANTHER" id="PTHR23076">
    <property type="entry name" value="METALLOPROTEASE M41 FTSH"/>
    <property type="match status" value="1"/>
</dbReference>
<evidence type="ECO:0000256" key="1">
    <source>
        <dbReference type="ARBA" id="ARBA00022741"/>
    </source>
</evidence>
<dbReference type="Gene3D" id="1.20.58.760">
    <property type="entry name" value="Peptidase M41"/>
    <property type="match status" value="1"/>
</dbReference>
<dbReference type="InterPro" id="IPR003593">
    <property type="entry name" value="AAA+_ATPase"/>
</dbReference>
<dbReference type="AlphaFoldDB" id="A0A0C1ZNK3"/>
<organism evidence="5 6">
    <name type="scientific">Enhygromyxa salina</name>
    <dbReference type="NCBI Taxonomy" id="215803"/>
    <lineage>
        <taxon>Bacteria</taxon>
        <taxon>Pseudomonadati</taxon>
        <taxon>Myxococcota</taxon>
        <taxon>Polyangia</taxon>
        <taxon>Nannocystales</taxon>
        <taxon>Nannocystaceae</taxon>
        <taxon>Enhygromyxa</taxon>
    </lineage>
</organism>
<dbReference type="SMART" id="SM00382">
    <property type="entry name" value="AAA"/>
    <property type="match status" value="1"/>
</dbReference>
<dbReference type="InterPro" id="IPR003960">
    <property type="entry name" value="ATPase_AAA_CS"/>
</dbReference>
<keyword evidence="2 3" id="KW-0067">ATP-binding</keyword>
<dbReference type="GO" id="GO:0016887">
    <property type="term" value="F:ATP hydrolysis activity"/>
    <property type="evidence" value="ECO:0007669"/>
    <property type="project" value="InterPro"/>
</dbReference>
<dbReference type="Gene3D" id="3.40.50.300">
    <property type="entry name" value="P-loop containing nucleotide triphosphate hydrolases"/>
    <property type="match status" value="1"/>
</dbReference>
<evidence type="ECO:0000313" key="6">
    <source>
        <dbReference type="Proteomes" id="UP000031599"/>
    </source>
</evidence>
<dbReference type="GO" id="GO:0030163">
    <property type="term" value="P:protein catabolic process"/>
    <property type="evidence" value="ECO:0007669"/>
    <property type="project" value="TreeGrafter"/>
</dbReference>
<dbReference type="GO" id="GO:0004176">
    <property type="term" value="F:ATP-dependent peptidase activity"/>
    <property type="evidence" value="ECO:0007669"/>
    <property type="project" value="InterPro"/>
</dbReference>
<dbReference type="Proteomes" id="UP000031599">
    <property type="component" value="Unassembled WGS sequence"/>
</dbReference>
<dbReference type="PROSITE" id="PS00674">
    <property type="entry name" value="AAA"/>
    <property type="match status" value="1"/>
</dbReference>
<dbReference type="FunFam" id="3.40.50.300:FF:000061">
    <property type="entry name" value="ATPase family, AAA domain-containing 2"/>
    <property type="match status" value="1"/>
</dbReference>
<dbReference type="InterPro" id="IPR003959">
    <property type="entry name" value="ATPase_AAA_core"/>
</dbReference>
<keyword evidence="1 3" id="KW-0547">Nucleotide-binding</keyword>
<dbReference type="InterPro" id="IPR027417">
    <property type="entry name" value="P-loop_NTPase"/>
</dbReference>
<dbReference type="InterPro" id="IPR037219">
    <property type="entry name" value="Peptidase_M41-like"/>
</dbReference>
<dbReference type="GO" id="GO:0005524">
    <property type="term" value="F:ATP binding"/>
    <property type="evidence" value="ECO:0007669"/>
    <property type="project" value="UniProtKB-KW"/>
</dbReference>
<dbReference type="Pfam" id="PF00004">
    <property type="entry name" value="AAA"/>
    <property type="match status" value="1"/>
</dbReference>
<protein>
    <submittedName>
        <fullName evidence="5">Cell division protein FtsH</fullName>
    </submittedName>
</protein>
<feature type="domain" description="AAA+ ATPase" evidence="4">
    <location>
        <begin position="289"/>
        <end position="426"/>
    </location>
</feature>
<sequence length="717" mass="79442">MIPESELPDDLPLLAAVEAAYPDELTRACEALARSLPVLIECEKGLVGFFYAALRTRLRRRQIRCNYIDGRAPQEPGQMPMALVPTMIAQLREAVRGGTHDEDDARRVMVLPHLDLLTTSSGSLTSEAREVVALLYENPNILWLGFRDPSFNLPKVIANLFQHRIGIIGVARERLAHLVTQRDARKLGRGGLDIYKLYKRVSGVHAVRLRQLLGSLEGEDYPDDPSPVWAQIRQATLEGDLSVPELSLDDDIGGYAEVKSKIKDDILEIIARKEALEDPKQIALIEGLIPRGMIFWGPPGTGKTLFAKAIASSLGAAVQIVNGPELKSRWVGESEENLRRIFIQARQSAPSLIVFDELDSFAAQRGTYTGSGVEHSMVNQLLTEMDGFRSNEMVFVIGTTNFVESLDAALLRPGRFEFQLHIPYPKADDREAILKIYDQRLGLHMSEAALTHAVRQTGHPIEGSDAHTGRWSGDHIQALCRALARQRLRSARTDETTITDVERALTANLDLPTLTPAEELVVATHECGHAIVALHTEHSPAIDRISIRGDLTGALGFVRYADPAHKYVVTHDQLVDSITTLFGGREAELELLDQLTIGSAHDLERATVLAKALIETFGMRLDPDAGHDARDAQVALEVRDFGGGHQELSERTLESLDASIRSLLDRERTRARQIIREHRDELVALRDLLLEKKVIDAKTLSEQVPDAKHPPETPALE</sequence>
<comment type="caution">
    <text evidence="5">The sequence shown here is derived from an EMBL/GenBank/DDBJ whole genome shotgun (WGS) entry which is preliminary data.</text>
</comment>
<evidence type="ECO:0000256" key="2">
    <source>
        <dbReference type="ARBA" id="ARBA00022840"/>
    </source>
</evidence>
<name>A0A0C1ZNK3_9BACT</name>
<dbReference type="EMBL" id="JMCC02000122">
    <property type="protein sequence ID" value="KIG12653.1"/>
    <property type="molecule type" value="Genomic_DNA"/>
</dbReference>
<dbReference type="SUPFAM" id="SSF52540">
    <property type="entry name" value="P-loop containing nucleoside triphosphate hydrolases"/>
    <property type="match status" value="1"/>
</dbReference>
<reference evidence="5 6" key="1">
    <citation type="submission" date="2014-12" db="EMBL/GenBank/DDBJ databases">
        <title>Genome assembly of Enhygromyxa salina DSM 15201.</title>
        <authorList>
            <person name="Sharma G."/>
            <person name="Subramanian S."/>
        </authorList>
    </citation>
    <scope>NUCLEOTIDE SEQUENCE [LARGE SCALE GENOMIC DNA]</scope>
    <source>
        <strain evidence="5 6">DSM 15201</strain>
    </source>
</reference>
<evidence type="ECO:0000256" key="3">
    <source>
        <dbReference type="RuleBase" id="RU003651"/>
    </source>
</evidence>
<evidence type="ECO:0000259" key="4">
    <source>
        <dbReference type="SMART" id="SM00382"/>
    </source>
</evidence>
<accession>A0A0C1ZNK3</accession>